<dbReference type="STRING" id="283909.R7V0S6"/>
<proteinExistence type="predicted"/>
<dbReference type="HOGENOM" id="CLU_098682_1_0_1"/>
<dbReference type="OMA" id="CTNARDE"/>
<dbReference type="PANTHER" id="PTHR23282:SF142">
    <property type="entry name" value="MAM DOMAIN-CONTAINING PROTEIN"/>
    <property type="match status" value="1"/>
</dbReference>
<organism evidence="2">
    <name type="scientific">Capitella teleta</name>
    <name type="common">Polychaete worm</name>
    <dbReference type="NCBI Taxonomy" id="283909"/>
    <lineage>
        <taxon>Eukaryota</taxon>
        <taxon>Metazoa</taxon>
        <taxon>Spiralia</taxon>
        <taxon>Lophotrochozoa</taxon>
        <taxon>Annelida</taxon>
        <taxon>Polychaeta</taxon>
        <taxon>Sedentaria</taxon>
        <taxon>Scolecida</taxon>
        <taxon>Capitellidae</taxon>
        <taxon>Capitella</taxon>
    </lineage>
</organism>
<feature type="domain" description="MAM" evidence="1">
    <location>
        <begin position="1"/>
        <end position="112"/>
    </location>
</feature>
<dbReference type="Proteomes" id="UP000014760">
    <property type="component" value="Unassembled WGS sequence"/>
</dbReference>
<dbReference type="Gene3D" id="2.60.120.200">
    <property type="match status" value="1"/>
</dbReference>
<dbReference type="InterPro" id="IPR013320">
    <property type="entry name" value="ConA-like_dom_sf"/>
</dbReference>
<dbReference type="PROSITE" id="PS50060">
    <property type="entry name" value="MAM_2"/>
    <property type="match status" value="1"/>
</dbReference>
<dbReference type="CDD" id="cd06263">
    <property type="entry name" value="MAM"/>
    <property type="match status" value="1"/>
</dbReference>
<evidence type="ECO:0000313" key="4">
    <source>
        <dbReference type="Proteomes" id="UP000014760"/>
    </source>
</evidence>
<accession>R7V0S6</accession>
<dbReference type="GO" id="GO:0016020">
    <property type="term" value="C:membrane"/>
    <property type="evidence" value="ECO:0007669"/>
    <property type="project" value="InterPro"/>
</dbReference>
<dbReference type="Pfam" id="PF00629">
    <property type="entry name" value="MAM"/>
    <property type="match status" value="1"/>
</dbReference>
<feature type="non-terminal residue" evidence="2">
    <location>
        <position position="1"/>
    </location>
</feature>
<dbReference type="EMBL" id="AMQN01005507">
    <property type="status" value="NOT_ANNOTATED_CDS"/>
    <property type="molecule type" value="Genomic_DNA"/>
</dbReference>
<evidence type="ECO:0000313" key="2">
    <source>
        <dbReference type="EMBL" id="ELU12129.1"/>
    </source>
</evidence>
<dbReference type="OrthoDB" id="412155at2759"/>
<sequence length="112" mass="12431">YYLYIEASRPRKYGDTAKLLLPATTKSGTKCMQFHYNMHGRSINSLEVFSMTSDGIPSLIWKKSGNLGVRWRAGSVEVTLSEGDRFILVGTVGKRLFGDIAIDDLQVLDGPC</sequence>
<dbReference type="AlphaFoldDB" id="R7V0S6"/>
<dbReference type="PANTHER" id="PTHR23282">
    <property type="entry name" value="APICAL ENDOSOMAL GLYCOPROTEIN PRECURSOR"/>
    <property type="match status" value="1"/>
</dbReference>
<reference evidence="2 4" key="2">
    <citation type="journal article" date="2013" name="Nature">
        <title>Insights into bilaterian evolution from three spiralian genomes.</title>
        <authorList>
            <person name="Simakov O."/>
            <person name="Marletaz F."/>
            <person name="Cho S.J."/>
            <person name="Edsinger-Gonzales E."/>
            <person name="Havlak P."/>
            <person name="Hellsten U."/>
            <person name="Kuo D.H."/>
            <person name="Larsson T."/>
            <person name="Lv J."/>
            <person name="Arendt D."/>
            <person name="Savage R."/>
            <person name="Osoegawa K."/>
            <person name="de Jong P."/>
            <person name="Grimwood J."/>
            <person name="Chapman J.A."/>
            <person name="Shapiro H."/>
            <person name="Aerts A."/>
            <person name="Otillar R.P."/>
            <person name="Terry A.Y."/>
            <person name="Boore J.L."/>
            <person name="Grigoriev I.V."/>
            <person name="Lindberg D.R."/>
            <person name="Seaver E.C."/>
            <person name="Weisblat D.A."/>
            <person name="Putnam N.H."/>
            <person name="Rokhsar D.S."/>
        </authorList>
    </citation>
    <scope>NUCLEOTIDE SEQUENCE</scope>
    <source>
        <strain evidence="2 4">I ESC-2004</strain>
    </source>
</reference>
<reference evidence="4" key="1">
    <citation type="submission" date="2012-12" db="EMBL/GenBank/DDBJ databases">
        <authorList>
            <person name="Hellsten U."/>
            <person name="Grimwood J."/>
            <person name="Chapman J.A."/>
            <person name="Shapiro H."/>
            <person name="Aerts A."/>
            <person name="Otillar R.P."/>
            <person name="Terry A.Y."/>
            <person name="Boore J.L."/>
            <person name="Simakov O."/>
            <person name="Marletaz F."/>
            <person name="Cho S.-J."/>
            <person name="Edsinger-Gonzales E."/>
            <person name="Havlak P."/>
            <person name="Kuo D.-H."/>
            <person name="Larsson T."/>
            <person name="Lv J."/>
            <person name="Arendt D."/>
            <person name="Savage R."/>
            <person name="Osoegawa K."/>
            <person name="de Jong P."/>
            <person name="Lindberg D.R."/>
            <person name="Seaver E.C."/>
            <person name="Weisblat D.A."/>
            <person name="Putnam N.H."/>
            <person name="Grigoriev I.V."/>
            <person name="Rokhsar D.S."/>
        </authorList>
    </citation>
    <scope>NUCLEOTIDE SEQUENCE</scope>
    <source>
        <strain evidence="4">I ESC-2004</strain>
    </source>
</reference>
<feature type="non-terminal residue" evidence="2">
    <location>
        <position position="112"/>
    </location>
</feature>
<protein>
    <recommendedName>
        <fullName evidence="1">MAM domain-containing protein</fullName>
    </recommendedName>
</protein>
<dbReference type="EMBL" id="KB296162">
    <property type="protein sequence ID" value="ELU12129.1"/>
    <property type="molecule type" value="Genomic_DNA"/>
</dbReference>
<dbReference type="InterPro" id="IPR051560">
    <property type="entry name" value="MAM_domain-containing"/>
</dbReference>
<dbReference type="EnsemblMetazoa" id="CapteT77830">
    <property type="protein sequence ID" value="CapteP77830"/>
    <property type="gene ID" value="CapteG77830"/>
</dbReference>
<evidence type="ECO:0000313" key="3">
    <source>
        <dbReference type="EnsemblMetazoa" id="CapteP77830"/>
    </source>
</evidence>
<dbReference type="SUPFAM" id="SSF49899">
    <property type="entry name" value="Concanavalin A-like lectins/glucanases"/>
    <property type="match status" value="1"/>
</dbReference>
<evidence type="ECO:0000259" key="1">
    <source>
        <dbReference type="PROSITE" id="PS50060"/>
    </source>
</evidence>
<dbReference type="SMART" id="SM00137">
    <property type="entry name" value="MAM"/>
    <property type="match status" value="1"/>
</dbReference>
<gene>
    <name evidence="2" type="ORF">CAPTEDRAFT_77830</name>
</gene>
<keyword evidence="4" id="KW-1185">Reference proteome</keyword>
<dbReference type="InterPro" id="IPR000998">
    <property type="entry name" value="MAM_dom"/>
</dbReference>
<reference evidence="3" key="3">
    <citation type="submission" date="2015-06" db="UniProtKB">
        <authorList>
            <consortium name="EnsemblMetazoa"/>
        </authorList>
    </citation>
    <scope>IDENTIFICATION</scope>
</reference>
<name>R7V0S6_CAPTE</name>